<feature type="compositionally biased region" description="Pro residues" evidence="1">
    <location>
        <begin position="83"/>
        <end position="94"/>
    </location>
</feature>
<accession>A0A2N9F044</accession>
<gene>
    <name evidence="2" type="ORF">FSB_LOCUS8252</name>
</gene>
<feature type="region of interest" description="Disordered" evidence="1">
    <location>
        <begin position="30"/>
        <end position="100"/>
    </location>
</feature>
<reference evidence="2" key="1">
    <citation type="submission" date="2018-02" db="EMBL/GenBank/DDBJ databases">
        <authorList>
            <person name="Cohen D.B."/>
            <person name="Kent A.D."/>
        </authorList>
    </citation>
    <scope>NUCLEOTIDE SEQUENCE</scope>
</reference>
<evidence type="ECO:0000256" key="1">
    <source>
        <dbReference type="SAM" id="MobiDB-lite"/>
    </source>
</evidence>
<evidence type="ECO:0000313" key="2">
    <source>
        <dbReference type="EMBL" id="SPC80370.1"/>
    </source>
</evidence>
<protein>
    <submittedName>
        <fullName evidence="2">Uncharacterized protein</fullName>
    </submittedName>
</protein>
<organism evidence="2">
    <name type="scientific">Fagus sylvatica</name>
    <name type="common">Beechnut</name>
    <dbReference type="NCBI Taxonomy" id="28930"/>
    <lineage>
        <taxon>Eukaryota</taxon>
        <taxon>Viridiplantae</taxon>
        <taxon>Streptophyta</taxon>
        <taxon>Embryophyta</taxon>
        <taxon>Tracheophyta</taxon>
        <taxon>Spermatophyta</taxon>
        <taxon>Magnoliopsida</taxon>
        <taxon>eudicotyledons</taxon>
        <taxon>Gunneridae</taxon>
        <taxon>Pentapetalae</taxon>
        <taxon>rosids</taxon>
        <taxon>fabids</taxon>
        <taxon>Fagales</taxon>
        <taxon>Fagaceae</taxon>
        <taxon>Fagus</taxon>
    </lineage>
</organism>
<sequence length="229" mass="25452">MAEGTRVAQEVGKEESKLLLEFEKVFEKPIGLPPTRNHEHQTILKEGAQPTCVRPYRKHFTLPPPIPHSSPPLHNNHHHLLPNPVPTPPPPQPKPPKHPPQLRHLVCPRSRDNLTRPNRLHMQVQFSIKPRDLNVASVVARHSMFSNTRLPCIALKVDQIKSAALDQIQIQQIKSLSLSDIIPSQLSLPSSNSDSVSYSPSELRIFGVTDDLRDLVKGLTSSGSSGSQS</sequence>
<dbReference type="EMBL" id="OIVN01000446">
    <property type="protein sequence ID" value="SPC80370.1"/>
    <property type="molecule type" value="Genomic_DNA"/>
</dbReference>
<name>A0A2N9F044_FAGSY</name>
<proteinExistence type="predicted"/>
<dbReference type="AlphaFoldDB" id="A0A2N9F044"/>